<dbReference type="EMBL" id="HBIB01003162">
    <property type="protein sequence ID" value="CAE0239871.1"/>
    <property type="molecule type" value="Transcribed_RNA"/>
</dbReference>
<dbReference type="AlphaFoldDB" id="A0A7S3CWZ8"/>
<keyword evidence="1" id="KW-0472">Membrane</keyword>
<evidence type="ECO:0000256" key="1">
    <source>
        <dbReference type="SAM" id="Phobius"/>
    </source>
</evidence>
<gene>
    <name evidence="2" type="ORF">PBIL07802_LOCUS2022</name>
</gene>
<reference evidence="2" key="1">
    <citation type="submission" date="2021-01" db="EMBL/GenBank/DDBJ databases">
        <authorList>
            <person name="Corre E."/>
            <person name="Pelletier E."/>
            <person name="Niang G."/>
            <person name="Scheremetjew M."/>
            <person name="Finn R."/>
            <person name="Kale V."/>
            <person name="Holt S."/>
            <person name="Cochrane G."/>
            <person name="Meng A."/>
            <person name="Brown T."/>
            <person name="Cohen L."/>
        </authorList>
    </citation>
    <scope>NUCLEOTIDE SEQUENCE</scope>
    <source>
        <strain evidence="2">NIES-2562</strain>
    </source>
</reference>
<organism evidence="2">
    <name type="scientific">Palpitomonas bilix</name>
    <dbReference type="NCBI Taxonomy" id="652834"/>
    <lineage>
        <taxon>Eukaryota</taxon>
        <taxon>Eukaryota incertae sedis</taxon>
    </lineage>
</organism>
<sequence>MYFSHHTVDSCATAPALTTTTHATPPPPVASACFFTLSFPLFFLFSLFFFFFFSSLRRRSRTCILPHIGGSPASSLSLFTLTCARYMRILLCIRCIFRITLLTAVPLPPP</sequence>
<protein>
    <submittedName>
        <fullName evidence="2">Uncharacterized protein</fullName>
    </submittedName>
</protein>
<proteinExistence type="predicted"/>
<keyword evidence="1" id="KW-0812">Transmembrane</keyword>
<evidence type="ECO:0000313" key="2">
    <source>
        <dbReference type="EMBL" id="CAE0239871.1"/>
    </source>
</evidence>
<feature type="transmembrane region" description="Helical" evidence="1">
    <location>
        <begin position="29"/>
        <end position="53"/>
    </location>
</feature>
<accession>A0A7S3CWZ8</accession>
<name>A0A7S3CWZ8_9EUKA</name>
<keyword evidence="1" id="KW-1133">Transmembrane helix</keyword>